<name>A0A0D0CJH6_9AGAR</name>
<dbReference type="HOGENOM" id="CLU_2333826_0_0_1"/>
<accession>A0A0D0CJH6</accession>
<sequence>MSGWKSLWATFGVLYDKSCRLKRSCEPCNSVNQCTAPQNFPLGLLLVKILPKIWLGWEHETWLFLFPISFFPHNPSGNPGLSLLLRVTLCFFYLTLLF</sequence>
<gene>
    <name evidence="1" type="ORF">GYMLUDRAFT_691188</name>
</gene>
<proteinExistence type="predicted"/>
<organism evidence="1 2">
    <name type="scientific">Collybiopsis luxurians FD-317 M1</name>
    <dbReference type="NCBI Taxonomy" id="944289"/>
    <lineage>
        <taxon>Eukaryota</taxon>
        <taxon>Fungi</taxon>
        <taxon>Dikarya</taxon>
        <taxon>Basidiomycota</taxon>
        <taxon>Agaricomycotina</taxon>
        <taxon>Agaricomycetes</taxon>
        <taxon>Agaricomycetidae</taxon>
        <taxon>Agaricales</taxon>
        <taxon>Marasmiineae</taxon>
        <taxon>Omphalotaceae</taxon>
        <taxon>Collybiopsis</taxon>
        <taxon>Collybiopsis luxurians</taxon>
    </lineage>
</organism>
<keyword evidence="2" id="KW-1185">Reference proteome</keyword>
<dbReference type="Proteomes" id="UP000053593">
    <property type="component" value="Unassembled WGS sequence"/>
</dbReference>
<protein>
    <submittedName>
        <fullName evidence="1">Uncharacterized protein</fullName>
    </submittedName>
</protein>
<evidence type="ECO:0000313" key="1">
    <source>
        <dbReference type="EMBL" id="KIK58492.1"/>
    </source>
</evidence>
<evidence type="ECO:0000313" key="2">
    <source>
        <dbReference type="Proteomes" id="UP000053593"/>
    </source>
</evidence>
<dbReference type="AlphaFoldDB" id="A0A0D0CJH6"/>
<reference evidence="1 2" key="1">
    <citation type="submission" date="2014-04" db="EMBL/GenBank/DDBJ databases">
        <title>Evolutionary Origins and Diversification of the Mycorrhizal Mutualists.</title>
        <authorList>
            <consortium name="DOE Joint Genome Institute"/>
            <consortium name="Mycorrhizal Genomics Consortium"/>
            <person name="Kohler A."/>
            <person name="Kuo A."/>
            <person name="Nagy L.G."/>
            <person name="Floudas D."/>
            <person name="Copeland A."/>
            <person name="Barry K.W."/>
            <person name="Cichocki N."/>
            <person name="Veneault-Fourrey C."/>
            <person name="LaButti K."/>
            <person name="Lindquist E.A."/>
            <person name="Lipzen A."/>
            <person name="Lundell T."/>
            <person name="Morin E."/>
            <person name="Murat C."/>
            <person name="Riley R."/>
            <person name="Ohm R."/>
            <person name="Sun H."/>
            <person name="Tunlid A."/>
            <person name="Henrissat B."/>
            <person name="Grigoriev I.V."/>
            <person name="Hibbett D.S."/>
            <person name="Martin F."/>
        </authorList>
    </citation>
    <scope>NUCLEOTIDE SEQUENCE [LARGE SCALE GENOMIC DNA]</scope>
    <source>
        <strain evidence="1 2">FD-317 M1</strain>
    </source>
</reference>
<dbReference type="EMBL" id="KN834784">
    <property type="protein sequence ID" value="KIK58492.1"/>
    <property type="molecule type" value="Genomic_DNA"/>
</dbReference>